<evidence type="ECO:0000259" key="5">
    <source>
        <dbReference type="Pfam" id="PF02737"/>
    </source>
</evidence>
<evidence type="ECO:0000313" key="7">
    <source>
        <dbReference type="EMBL" id="QSQ14256.1"/>
    </source>
</evidence>
<comment type="catalytic activity">
    <reaction evidence="3">
        <text>a (3S)-3-hydroxyacyl-CoA + NAD(+) = a 3-oxoacyl-CoA + NADH + H(+)</text>
        <dbReference type="Rhea" id="RHEA:22432"/>
        <dbReference type="ChEBI" id="CHEBI:15378"/>
        <dbReference type="ChEBI" id="CHEBI:57318"/>
        <dbReference type="ChEBI" id="CHEBI:57540"/>
        <dbReference type="ChEBI" id="CHEBI:57945"/>
        <dbReference type="ChEBI" id="CHEBI:90726"/>
        <dbReference type="EC" id="1.1.1.35"/>
    </reaction>
</comment>
<name>A0ABX7N705_9BACT</name>
<evidence type="ECO:0000259" key="4">
    <source>
        <dbReference type="Pfam" id="PF00725"/>
    </source>
</evidence>
<feature type="domain" description="3-hydroxyacyl-CoA dehydrogenase NAD binding" evidence="5">
    <location>
        <begin position="7"/>
        <end position="199"/>
    </location>
</feature>
<dbReference type="InterPro" id="IPR029045">
    <property type="entry name" value="ClpP/crotonase-like_dom_sf"/>
</dbReference>
<sequence length="796" mass="86831">MTTRIRKVAVLGAGVMGSGIAAHLANSGVRALLLDIVPPKAAPGEDTSSKAFRNKFALGALANMRKQKPSPIMSEQVFTAIEVGNFEDDLHRIADCDWVIEVVKEDLAVKQALFEKVEKHARKDAIVSSNTSGMSIVGMTQGRGAAFKKNFLVTHFFNPVRYMKLLELVAGTETDPAVMKAIHRFGEEVLGKGIVYGKDTTNFIANRIGVYGMMRTIAAMGPAELSIEEVDKIFGPAMGRPKSAVFRTADIVGLDTFIHVSKNCYDTLTQDEERNVFAIPEFLQKMVEKGMLGDKSGGGFYKKDRSSGGKDILALDLKTLEYRPQGKVRFESLGAAREVENVKERVAVVLNGTDKAAKFAEQVTLDVLAYTSRRIPEIADDVVNVDRGVRWGFGWDLGPFEVWDAYGVKKGVERMKALGLKPAKWVEDMLAAGRESFYGVANGKDTYWDIPTKSVKVVPENARTQRVEYLKRGNKKVAGNDSATLWDMGDGATLLEFHTKMNSIDDQIIEMMHTALDETEKNFKGLVIGNDGANFSAGANIVALVWAAKSGQYEDIRKLVTSFQQANQRMRYSPVPVVTAPFNLTLGGGAEATMGGNAVQASAELYMGLVEVGVGLIPGGGGNMQLLRNIYGAYSTDKDFDPLPFLKKVFMSIGTAKVATSAEEAREAGFLTAADGISANRDFLLSDAKARVLGMADSGFRAPRPTRFRLGGPSGYATIDMMLYDMQMNGQVSEHDRKIGQKLARVLTGGETSTTSLVTEDKLLELEAEAFLSLCGEEKTQDRLTFMIEKGKPLRN</sequence>
<reference evidence="7 8" key="1">
    <citation type="submission" date="2021-02" db="EMBL/GenBank/DDBJ databases">
        <title>De Novo genome assembly of isolated myxobacteria.</title>
        <authorList>
            <person name="Stevens D.C."/>
        </authorList>
    </citation>
    <scope>NUCLEOTIDE SEQUENCE [LARGE SCALE GENOMIC DNA]</scope>
    <source>
        <strain evidence="7 8">SCHIC003</strain>
    </source>
</reference>
<keyword evidence="8" id="KW-1185">Reference proteome</keyword>
<dbReference type="PANTHER" id="PTHR48075:SF7">
    <property type="entry name" value="3-HYDROXYACYL-COA DEHYDROGENASE-RELATED"/>
    <property type="match status" value="1"/>
</dbReference>
<dbReference type="EMBL" id="CP071091">
    <property type="protein sequence ID" value="QSQ14256.1"/>
    <property type="molecule type" value="Genomic_DNA"/>
</dbReference>
<evidence type="ECO:0000313" key="8">
    <source>
        <dbReference type="Proteomes" id="UP000663090"/>
    </source>
</evidence>
<feature type="domain" description="3-hydroxyacyl-CoA dehydrogenase C-terminal" evidence="4">
    <location>
        <begin position="203"/>
        <end position="302"/>
    </location>
</feature>
<dbReference type="Pfam" id="PF00725">
    <property type="entry name" value="3HCDH"/>
    <property type="match status" value="1"/>
</dbReference>
<evidence type="ECO:0000259" key="6">
    <source>
        <dbReference type="Pfam" id="PF16113"/>
    </source>
</evidence>
<dbReference type="CDD" id="cd06558">
    <property type="entry name" value="crotonase-like"/>
    <property type="match status" value="1"/>
</dbReference>
<keyword evidence="1" id="KW-0560">Oxidoreductase</keyword>
<dbReference type="SUPFAM" id="SSF48179">
    <property type="entry name" value="6-phosphogluconate dehydrogenase C-terminal domain-like"/>
    <property type="match status" value="2"/>
</dbReference>
<evidence type="ECO:0000256" key="2">
    <source>
        <dbReference type="ARBA" id="ARBA00023027"/>
    </source>
</evidence>
<dbReference type="InterPro" id="IPR036291">
    <property type="entry name" value="NAD(P)-bd_dom_sf"/>
</dbReference>
<dbReference type="Pfam" id="PF16113">
    <property type="entry name" value="ECH_2"/>
    <property type="match status" value="1"/>
</dbReference>
<dbReference type="Gene3D" id="3.90.226.10">
    <property type="entry name" value="2-enoyl-CoA Hydratase, Chain A, domain 1"/>
    <property type="match status" value="1"/>
</dbReference>
<dbReference type="Proteomes" id="UP000663090">
    <property type="component" value="Chromosome"/>
</dbReference>
<evidence type="ECO:0000256" key="3">
    <source>
        <dbReference type="ARBA" id="ARBA00049556"/>
    </source>
</evidence>
<feature type="domain" description="Enoyl-CoA hydratase/isomerase" evidence="6">
    <location>
        <begin position="495"/>
        <end position="628"/>
    </location>
</feature>
<dbReference type="RefSeq" id="WP_206716046.1">
    <property type="nucleotide sequence ID" value="NZ_CP071091.1"/>
</dbReference>
<accession>A0ABX7N705</accession>
<dbReference type="InterPro" id="IPR006108">
    <property type="entry name" value="3HC_DH_C"/>
</dbReference>
<dbReference type="Gene3D" id="3.40.50.720">
    <property type="entry name" value="NAD(P)-binding Rossmann-like Domain"/>
    <property type="match status" value="1"/>
</dbReference>
<dbReference type="InterPro" id="IPR008927">
    <property type="entry name" value="6-PGluconate_DH-like_C_sf"/>
</dbReference>
<proteinExistence type="predicted"/>
<dbReference type="SUPFAM" id="SSF51735">
    <property type="entry name" value="NAD(P)-binding Rossmann-fold domains"/>
    <property type="match status" value="1"/>
</dbReference>
<organism evidence="7 8">
    <name type="scientific">Myxococcus landrumensis</name>
    <dbReference type="NCBI Taxonomy" id="2813577"/>
    <lineage>
        <taxon>Bacteria</taxon>
        <taxon>Pseudomonadati</taxon>
        <taxon>Myxococcota</taxon>
        <taxon>Myxococcia</taxon>
        <taxon>Myxococcales</taxon>
        <taxon>Cystobacterineae</taxon>
        <taxon>Myxococcaceae</taxon>
        <taxon>Myxococcus</taxon>
    </lineage>
</organism>
<dbReference type="InterPro" id="IPR006176">
    <property type="entry name" value="3-OHacyl-CoA_DH_NAD-bd"/>
</dbReference>
<evidence type="ECO:0000256" key="1">
    <source>
        <dbReference type="ARBA" id="ARBA00023002"/>
    </source>
</evidence>
<dbReference type="Pfam" id="PF02737">
    <property type="entry name" value="3HCDH_N"/>
    <property type="match status" value="1"/>
</dbReference>
<dbReference type="SUPFAM" id="SSF52096">
    <property type="entry name" value="ClpP/crotonase"/>
    <property type="match status" value="1"/>
</dbReference>
<keyword evidence="2" id="KW-0520">NAD</keyword>
<dbReference type="Gene3D" id="1.10.1040.50">
    <property type="match status" value="1"/>
</dbReference>
<protein>
    <submittedName>
        <fullName evidence="7">Enoyl-CoA hydratase/isomerase family protein</fullName>
    </submittedName>
</protein>
<dbReference type="PANTHER" id="PTHR48075">
    <property type="entry name" value="3-HYDROXYACYL-COA DEHYDROGENASE FAMILY PROTEIN"/>
    <property type="match status" value="1"/>
</dbReference>
<gene>
    <name evidence="7" type="ORF">JY572_39145</name>
</gene>
<dbReference type="InterPro" id="IPR045004">
    <property type="entry name" value="ECH_dom"/>
</dbReference>